<keyword evidence="1" id="KW-0812">Transmembrane</keyword>
<evidence type="ECO:0000256" key="1">
    <source>
        <dbReference type="SAM" id="Phobius"/>
    </source>
</evidence>
<dbReference type="InterPro" id="IPR004158">
    <property type="entry name" value="DUF247_pln"/>
</dbReference>
<proteinExistence type="predicted"/>
<dbReference type="PANTHER" id="PTHR31170:SF25">
    <property type="entry name" value="BNAA09G04570D PROTEIN"/>
    <property type="match status" value="1"/>
</dbReference>
<gene>
    <name evidence="2" type="ORF">E3N88_35579</name>
</gene>
<sequence length="429" mass="49886">MDVQSRKNMDVNIIVQSLLDLVGEESNMTMASSPSIDMAPTTLRNISPNSFMPRVVSIGPLHRHDLHLQRFEGRKAMYVQRLLSYLKRFFKEEDILTECVLKVVNLIREIKGCYADIKTYNDDELAKMMVMDACFILEFIRSELDDSGSNKLSNSYIPYDLVLLENQIPFFVLNDIFVSTIQKRDQQSLRIFILPLLKCLNLIQGVKIKPPYTNFPVHILGYLHNFYMPYKAEISSKFPSSTIHSAVELDRAGVKFMPNKPERWRLSMKVEKHRCSCIFWFLGKPTLRMPVLRINHFTELILRNLIAYEHLSGRTAYITSYARAMDMLIDTHEDVAKLVRSEVIINHLGSNEEAASMINKICKEVVWTSFFYGEEWEKLDKHFNNYFPKKFVNLRVTYFNSPWNIIALFAGIFLFVLAVLQTIFTIKSS</sequence>
<keyword evidence="1" id="KW-1133">Transmembrane helix</keyword>
<feature type="transmembrane region" description="Helical" evidence="1">
    <location>
        <begin position="403"/>
        <end position="426"/>
    </location>
</feature>
<accession>A0A5N6M1B9</accession>
<dbReference type="OrthoDB" id="591587at2759"/>
<reference evidence="2 3" key="1">
    <citation type="submission" date="2019-05" db="EMBL/GenBank/DDBJ databases">
        <title>Mikania micrantha, genome provides insights into the molecular mechanism of rapid growth.</title>
        <authorList>
            <person name="Liu B."/>
        </authorList>
    </citation>
    <scope>NUCLEOTIDE SEQUENCE [LARGE SCALE GENOMIC DNA]</scope>
    <source>
        <strain evidence="2">NLD-2019</strain>
        <tissue evidence="2">Leaf</tissue>
    </source>
</reference>
<keyword evidence="1" id="KW-0472">Membrane</keyword>
<dbReference type="Proteomes" id="UP000326396">
    <property type="component" value="Linkage Group LG7"/>
</dbReference>
<dbReference type="AlphaFoldDB" id="A0A5N6M1B9"/>
<dbReference type="PANTHER" id="PTHR31170">
    <property type="entry name" value="BNAC04G53230D PROTEIN"/>
    <property type="match status" value="1"/>
</dbReference>
<comment type="caution">
    <text evidence="2">The sequence shown here is derived from an EMBL/GenBank/DDBJ whole genome shotgun (WGS) entry which is preliminary data.</text>
</comment>
<protein>
    <submittedName>
        <fullName evidence="2">Uncharacterized protein</fullName>
    </submittedName>
</protein>
<dbReference type="EMBL" id="SZYD01000017">
    <property type="protein sequence ID" value="KAD3067699.1"/>
    <property type="molecule type" value="Genomic_DNA"/>
</dbReference>
<keyword evidence="3" id="KW-1185">Reference proteome</keyword>
<organism evidence="2 3">
    <name type="scientific">Mikania micrantha</name>
    <name type="common">bitter vine</name>
    <dbReference type="NCBI Taxonomy" id="192012"/>
    <lineage>
        <taxon>Eukaryota</taxon>
        <taxon>Viridiplantae</taxon>
        <taxon>Streptophyta</taxon>
        <taxon>Embryophyta</taxon>
        <taxon>Tracheophyta</taxon>
        <taxon>Spermatophyta</taxon>
        <taxon>Magnoliopsida</taxon>
        <taxon>eudicotyledons</taxon>
        <taxon>Gunneridae</taxon>
        <taxon>Pentapetalae</taxon>
        <taxon>asterids</taxon>
        <taxon>campanulids</taxon>
        <taxon>Asterales</taxon>
        <taxon>Asteraceae</taxon>
        <taxon>Asteroideae</taxon>
        <taxon>Heliantheae alliance</taxon>
        <taxon>Eupatorieae</taxon>
        <taxon>Mikania</taxon>
    </lineage>
</organism>
<dbReference type="Pfam" id="PF03140">
    <property type="entry name" value="DUF247"/>
    <property type="match status" value="1"/>
</dbReference>
<evidence type="ECO:0000313" key="3">
    <source>
        <dbReference type="Proteomes" id="UP000326396"/>
    </source>
</evidence>
<name>A0A5N6M1B9_9ASTR</name>
<evidence type="ECO:0000313" key="2">
    <source>
        <dbReference type="EMBL" id="KAD3067699.1"/>
    </source>
</evidence>